<keyword evidence="6 11" id="KW-0288">FMN</keyword>
<dbReference type="EMBL" id="AFIJ01000023">
    <property type="protein sequence ID" value="EGL40685.1"/>
    <property type="molecule type" value="Genomic_DNA"/>
</dbReference>
<comment type="catalytic activity">
    <reaction evidence="11 12">
        <text>5-O-(1-carboxyvinyl)-3-phosphoshikimate = chorismate + phosphate</text>
        <dbReference type="Rhea" id="RHEA:21020"/>
        <dbReference type="ChEBI" id="CHEBI:29748"/>
        <dbReference type="ChEBI" id="CHEBI:43474"/>
        <dbReference type="ChEBI" id="CHEBI:57701"/>
        <dbReference type="EC" id="4.2.3.5"/>
    </reaction>
</comment>
<protein>
    <recommendedName>
        <fullName evidence="3 11">Chorismate synthase</fullName>
        <shortName evidence="11">CS</shortName>
        <ecNumber evidence="3 11">4.2.3.5</ecNumber>
    </recommendedName>
    <alternativeName>
        <fullName evidence="11">5-enolpyruvylshikimate-3-phosphate phospholyase</fullName>
    </alternativeName>
</protein>
<comment type="cofactor">
    <cofactor evidence="11 12">
        <name>FMNH2</name>
        <dbReference type="ChEBI" id="CHEBI:57618"/>
    </cofactor>
    <text evidence="11 12">Reduced FMN (FMNH(2)).</text>
</comment>
<dbReference type="HAMAP" id="MF_00300">
    <property type="entry name" value="Chorismate_synth"/>
    <property type="match status" value="1"/>
</dbReference>
<dbReference type="GO" id="GO:0004107">
    <property type="term" value="F:chorismate synthase activity"/>
    <property type="evidence" value="ECO:0007669"/>
    <property type="project" value="UniProtKB-EC"/>
</dbReference>
<dbReference type="EC" id="4.2.3.5" evidence="3 11"/>
<dbReference type="SUPFAM" id="SSF103263">
    <property type="entry name" value="Chorismate synthase, AroC"/>
    <property type="match status" value="1"/>
</dbReference>
<comment type="function">
    <text evidence="11">Catalyzes the anti-1,4-elimination of the C-3 phosphate and the C-6 proR hydrogen from 5-enolpyruvylshikimate-3-phosphate (EPSP) to yield chorismate, which is the branch point compound that serves as the starting substrate for the three terminal pathways of aromatic amino acid biosynthesis. This reaction introduces a second double bond into the aromatic ring system.</text>
</comment>
<dbReference type="InterPro" id="IPR020541">
    <property type="entry name" value="Chorismate_synthase_CS"/>
</dbReference>
<dbReference type="PROSITE" id="PS00787">
    <property type="entry name" value="CHORISMATE_SYNTHASE_1"/>
    <property type="match status" value="1"/>
</dbReference>
<evidence type="ECO:0000313" key="14">
    <source>
        <dbReference type="Proteomes" id="UP000004018"/>
    </source>
</evidence>
<evidence type="ECO:0000256" key="4">
    <source>
        <dbReference type="ARBA" id="ARBA00022605"/>
    </source>
</evidence>
<keyword evidence="5 11" id="KW-0285">Flavoprotein</keyword>
<keyword evidence="14" id="KW-1185">Reference proteome</keyword>
<feature type="binding site" evidence="11">
    <location>
        <position position="288"/>
    </location>
    <ligand>
        <name>FMN</name>
        <dbReference type="ChEBI" id="CHEBI:58210"/>
    </ligand>
</feature>
<keyword evidence="10 11" id="KW-0456">Lyase</keyword>
<dbReference type="RefSeq" id="WP_007391015.1">
    <property type="nucleotide sequence ID" value="NZ_AFIJ01000023.1"/>
</dbReference>
<evidence type="ECO:0000256" key="9">
    <source>
        <dbReference type="ARBA" id="ARBA00023141"/>
    </source>
</evidence>
<dbReference type="PANTHER" id="PTHR21085:SF0">
    <property type="entry name" value="CHORISMATE SYNTHASE"/>
    <property type="match status" value="1"/>
</dbReference>
<dbReference type="InterPro" id="IPR000453">
    <property type="entry name" value="Chorismate_synth"/>
</dbReference>
<evidence type="ECO:0000256" key="10">
    <source>
        <dbReference type="ARBA" id="ARBA00023239"/>
    </source>
</evidence>
<evidence type="ECO:0000256" key="6">
    <source>
        <dbReference type="ARBA" id="ARBA00022643"/>
    </source>
</evidence>
<comment type="similarity">
    <text evidence="2 11 12">Belongs to the chorismate synthase family.</text>
</comment>
<evidence type="ECO:0000256" key="7">
    <source>
        <dbReference type="ARBA" id="ARBA00022827"/>
    </source>
</evidence>
<comment type="pathway">
    <text evidence="1 11 12">Metabolic intermediate biosynthesis; chorismate biosynthesis; chorismate from D-erythrose 4-phosphate and phosphoenolpyruvate: step 7/7.</text>
</comment>
<dbReference type="InterPro" id="IPR035904">
    <property type="entry name" value="Chorismate_synth_AroC_sf"/>
</dbReference>
<evidence type="ECO:0000256" key="2">
    <source>
        <dbReference type="ARBA" id="ARBA00008014"/>
    </source>
</evidence>
<evidence type="ECO:0000313" key="13">
    <source>
        <dbReference type="EMBL" id="EGL40685.1"/>
    </source>
</evidence>
<proteinExistence type="inferred from homology"/>
<dbReference type="Pfam" id="PF01264">
    <property type="entry name" value="Chorismate_synt"/>
    <property type="match status" value="1"/>
</dbReference>
<name>A0ABN0D0F5_9FIRM</name>
<organism evidence="13 14">
    <name type="scientific">Megasphaera lornae</name>
    <dbReference type="NCBI Taxonomy" id="1000568"/>
    <lineage>
        <taxon>Bacteria</taxon>
        <taxon>Bacillati</taxon>
        <taxon>Bacillota</taxon>
        <taxon>Negativicutes</taxon>
        <taxon>Veillonellales</taxon>
        <taxon>Veillonellaceae</taxon>
        <taxon>Megasphaera</taxon>
    </lineage>
</organism>
<comment type="subunit">
    <text evidence="11">Homotetramer.</text>
</comment>
<dbReference type="PROSITE" id="PS00788">
    <property type="entry name" value="CHORISMATE_SYNTHASE_2"/>
    <property type="match status" value="1"/>
</dbReference>
<sequence length="364" mass="39083">MNTFGQHIHITLFGESHGAAVGAVLDGLPPGETVDWEAVKREMARRAPGQSALTTARREADAFQIESGYFEGHTTGTPLCVRIQNTDTHSQDYAGWRQRIRPGHADYTAQVRYRGCQDYRGGGHFSGRLTAPLVFAGAIAKQILAGQGIRIAAHIQQIGDIRDDSFRPVGEEPAVLKKLSSAAFPLLHEDRRTAMEACILQAKQEGDSVGGMVELMAQGIPAGWGDPFFGSVESVLATLFYAVPAVKGVTFGSGAAFAAMRGSQANDAWYYEAGRLRTRTNHNGGINGGITNGMPLLCRVTVKPTPSIARVQETVDIEAQTACTIQVPGRHDPCIVPRAVPVLEAVLAWGLLDLYLGSDTYRGA</sequence>
<feature type="binding site" evidence="11">
    <location>
        <position position="330"/>
    </location>
    <ligand>
        <name>FMN</name>
        <dbReference type="ChEBI" id="CHEBI:58210"/>
    </ligand>
</feature>
<dbReference type="NCBIfam" id="NF003793">
    <property type="entry name" value="PRK05382.1"/>
    <property type="match status" value="1"/>
</dbReference>
<keyword evidence="9 11" id="KW-0057">Aromatic amino acid biosynthesis</keyword>
<dbReference type="Proteomes" id="UP000004018">
    <property type="component" value="Unassembled WGS sequence"/>
</dbReference>
<feature type="binding site" evidence="11">
    <location>
        <position position="46"/>
    </location>
    <ligand>
        <name>NADP(+)</name>
        <dbReference type="ChEBI" id="CHEBI:58349"/>
    </ligand>
</feature>
<gene>
    <name evidence="11 13" type="primary">aroC</name>
    <name evidence="13" type="ORF">HMPREF1039_1136</name>
</gene>
<evidence type="ECO:0000256" key="8">
    <source>
        <dbReference type="ARBA" id="ARBA00022857"/>
    </source>
</evidence>
<evidence type="ECO:0000256" key="3">
    <source>
        <dbReference type="ARBA" id="ARBA00013036"/>
    </source>
</evidence>
<evidence type="ECO:0000256" key="11">
    <source>
        <dbReference type="HAMAP-Rule" id="MF_00300"/>
    </source>
</evidence>
<keyword evidence="8 11" id="KW-0521">NADP</keyword>
<accession>A0ABN0D0F5</accession>
<feature type="binding site" evidence="11">
    <location>
        <begin position="124"/>
        <end position="126"/>
    </location>
    <ligand>
        <name>FMN</name>
        <dbReference type="ChEBI" id="CHEBI:58210"/>
    </ligand>
</feature>
<dbReference type="NCBIfam" id="TIGR00033">
    <property type="entry name" value="aroC"/>
    <property type="match status" value="1"/>
</dbReference>
<dbReference type="CDD" id="cd07304">
    <property type="entry name" value="Chorismate_synthase"/>
    <property type="match status" value="1"/>
</dbReference>
<keyword evidence="4 11" id="KW-0028">Amino-acid biosynthesis</keyword>
<comment type="caution">
    <text evidence="13">The sequence shown here is derived from an EMBL/GenBank/DDBJ whole genome shotgun (WGS) entry which is preliminary data.</text>
</comment>
<dbReference type="Gene3D" id="3.60.150.10">
    <property type="entry name" value="Chorismate synthase AroC"/>
    <property type="match status" value="1"/>
</dbReference>
<feature type="binding site" evidence="11">
    <location>
        <begin position="303"/>
        <end position="307"/>
    </location>
    <ligand>
        <name>FMN</name>
        <dbReference type="ChEBI" id="CHEBI:58210"/>
    </ligand>
</feature>
<evidence type="ECO:0000256" key="1">
    <source>
        <dbReference type="ARBA" id="ARBA00005044"/>
    </source>
</evidence>
<comment type="caution">
    <text evidence="11">Lacks conserved residue(s) required for the propagation of feature annotation.</text>
</comment>
<dbReference type="PANTHER" id="PTHR21085">
    <property type="entry name" value="CHORISMATE SYNTHASE"/>
    <property type="match status" value="1"/>
</dbReference>
<keyword evidence="7 11" id="KW-0274">FAD</keyword>
<evidence type="ECO:0000256" key="12">
    <source>
        <dbReference type="RuleBase" id="RU000605"/>
    </source>
</evidence>
<reference evidence="13 14" key="1">
    <citation type="submission" date="2011-04" db="EMBL/GenBank/DDBJ databases">
        <authorList>
            <person name="Harkins D.M."/>
            <person name="Madupu R."/>
            <person name="Durkin A.S."/>
            <person name="Torralba M."/>
            <person name="Methe B."/>
            <person name="Sutton G.G."/>
            <person name="Nelson K.E."/>
        </authorList>
    </citation>
    <scope>NUCLEOTIDE SEQUENCE [LARGE SCALE GENOMIC DNA]</scope>
    <source>
        <strain evidence="13 14">UPII 199-6</strain>
    </source>
</reference>
<evidence type="ECO:0000256" key="5">
    <source>
        <dbReference type="ARBA" id="ARBA00022630"/>
    </source>
</evidence>
<dbReference type="PIRSF" id="PIRSF001456">
    <property type="entry name" value="Chorismate_synth"/>
    <property type="match status" value="1"/>
</dbReference>
<dbReference type="PROSITE" id="PS00789">
    <property type="entry name" value="CHORISMATE_SYNTHASE_3"/>
    <property type="match status" value="1"/>
</dbReference>